<proteinExistence type="predicted"/>
<reference evidence="3" key="1">
    <citation type="submission" date="2021-01" db="EMBL/GenBank/DDBJ databases">
        <title>Whole genome shotgun sequence of Dactylosporangium siamense NBRC 106093.</title>
        <authorList>
            <person name="Komaki H."/>
            <person name="Tamura T."/>
        </authorList>
    </citation>
    <scope>NUCLEOTIDE SEQUENCE</scope>
    <source>
        <strain evidence="3">NBRC 106093</strain>
    </source>
</reference>
<evidence type="ECO:0000313" key="4">
    <source>
        <dbReference type="Proteomes" id="UP000660611"/>
    </source>
</evidence>
<dbReference type="PROSITE" id="PS50994">
    <property type="entry name" value="INTEGRASE"/>
    <property type="match status" value="1"/>
</dbReference>
<comment type="caution">
    <text evidence="3">The sequence shown here is derived from an EMBL/GenBank/DDBJ whole genome shotgun (WGS) entry which is preliminary data.</text>
</comment>
<dbReference type="GO" id="GO:0003676">
    <property type="term" value="F:nucleic acid binding"/>
    <property type="evidence" value="ECO:0007669"/>
    <property type="project" value="InterPro"/>
</dbReference>
<dbReference type="Gene3D" id="3.30.420.10">
    <property type="entry name" value="Ribonuclease H-like superfamily/Ribonuclease H"/>
    <property type="match status" value="1"/>
</dbReference>
<organism evidence="3 4">
    <name type="scientific">Dactylosporangium siamense</name>
    <dbReference type="NCBI Taxonomy" id="685454"/>
    <lineage>
        <taxon>Bacteria</taxon>
        <taxon>Bacillati</taxon>
        <taxon>Actinomycetota</taxon>
        <taxon>Actinomycetes</taxon>
        <taxon>Micromonosporales</taxon>
        <taxon>Micromonosporaceae</taxon>
        <taxon>Dactylosporangium</taxon>
    </lineage>
</organism>
<name>A0A919UEF0_9ACTN</name>
<keyword evidence="4" id="KW-1185">Reference proteome</keyword>
<evidence type="ECO:0000313" key="3">
    <source>
        <dbReference type="EMBL" id="GIG52374.1"/>
    </source>
</evidence>
<dbReference type="InterPro" id="IPR001584">
    <property type="entry name" value="Integrase_cat-core"/>
</dbReference>
<gene>
    <name evidence="3" type="ORF">Dsi01nite_104150</name>
</gene>
<dbReference type="Proteomes" id="UP000660611">
    <property type="component" value="Unassembled WGS sequence"/>
</dbReference>
<evidence type="ECO:0000259" key="2">
    <source>
        <dbReference type="PROSITE" id="PS50994"/>
    </source>
</evidence>
<sequence>MMACDFFTVDTVLLKRIYVLFFIELATRQVHIVGVTAHPTGAWVTQQARNLVMDLQDAGTTVTYLIRDRDSKYTATFGAVLKDEGIAITKTGVRVPCMNAIMERWVRSCRTELLDRILIVHQAHLLHALHEYEAFYNRHRTHRTPQRPYARSPTDHRTGPPGHPTTRSTRRHPPSARTCCLSCTDEVFGTYTVNRARAAEEQVRPLRPVTG</sequence>
<accession>A0A919UEF0</accession>
<dbReference type="InterPro" id="IPR036397">
    <property type="entry name" value="RNaseH_sf"/>
</dbReference>
<feature type="domain" description="Integrase catalytic" evidence="2">
    <location>
        <begin position="1"/>
        <end position="161"/>
    </location>
</feature>
<dbReference type="InterPro" id="IPR012337">
    <property type="entry name" value="RNaseH-like_sf"/>
</dbReference>
<dbReference type="SUPFAM" id="SSF53098">
    <property type="entry name" value="Ribonuclease H-like"/>
    <property type="match status" value="1"/>
</dbReference>
<dbReference type="AlphaFoldDB" id="A0A919UEF0"/>
<dbReference type="EMBL" id="BONQ01000178">
    <property type="protein sequence ID" value="GIG52374.1"/>
    <property type="molecule type" value="Genomic_DNA"/>
</dbReference>
<dbReference type="RefSeq" id="WP_239137071.1">
    <property type="nucleotide sequence ID" value="NZ_BAAAVW010000026.1"/>
</dbReference>
<protein>
    <recommendedName>
        <fullName evidence="2">Integrase catalytic domain-containing protein</fullName>
    </recommendedName>
</protein>
<dbReference type="GO" id="GO:0015074">
    <property type="term" value="P:DNA integration"/>
    <property type="evidence" value="ECO:0007669"/>
    <property type="project" value="InterPro"/>
</dbReference>
<evidence type="ECO:0000256" key="1">
    <source>
        <dbReference type="SAM" id="MobiDB-lite"/>
    </source>
</evidence>
<feature type="region of interest" description="Disordered" evidence="1">
    <location>
        <begin position="140"/>
        <end position="177"/>
    </location>
</feature>